<keyword evidence="2 3" id="KW-0119">Carbohydrate metabolism</keyword>
<sequence>MRIIVSPDPVTTGAAAAHAVASAADDRPDLVLGVATGSSPQPLYRSLAILVRAGLDLSSATAFALDEYVGLAPDHPESYHSVIAREVTAPLHLDPARVHVPNGAAADADAAAEAYERAIARAGGVDLQILGIGTNGHIGFNEPGSAADSRTRVVELAAQTIADNSRFFLDPADPVPTHALTQGVGTILEARHIVLVATGGHKADAIARGVEGPVTAAVPASFLQRHPDVTLFLDDAAASRLSPALATPSVNA</sequence>
<comment type="caution">
    <text evidence="5">The sequence shown here is derived from an EMBL/GenBank/DDBJ whole genome shotgun (WGS) entry which is preliminary data.</text>
</comment>
<dbReference type="InterPro" id="IPR004547">
    <property type="entry name" value="Glucosamine6P_isomerase"/>
</dbReference>
<dbReference type="CDD" id="cd01399">
    <property type="entry name" value="GlcN6P_deaminase"/>
    <property type="match status" value="1"/>
</dbReference>
<dbReference type="PROSITE" id="PS01161">
    <property type="entry name" value="GLC_GALNAC_ISOMERASE"/>
    <property type="match status" value="1"/>
</dbReference>
<proteinExistence type="inferred from homology"/>
<gene>
    <name evidence="3" type="primary">nagB</name>
    <name evidence="5" type="ORF">AB7P39_04810</name>
</gene>
<evidence type="ECO:0000259" key="4">
    <source>
        <dbReference type="Pfam" id="PF01182"/>
    </source>
</evidence>
<organism evidence="5 6">
    <name type="scientific">Microbacterium plantarum</name>
    <dbReference type="NCBI Taxonomy" id="1816425"/>
    <lineage>
        <taxon>Bacteria</taxon>
        <taxon>Bacillati</taxon>
        <taxon>Actinomycetota</taxon>
        <taxon>Actinomycetes</taxon>
        <taxon>Micrococcales</taxon>
        <taxon>Microbacteriaceae</taxon>
        <taxon>Microbacterium</taxon>
    </lineage>
</organism>
<comment type="pathway">
    <text evidence="3">Amino-sugar metabolism; N-acetylneuraminate degradation; D-fructose 6-phosphate from N-acetylneuraminate: step 5/5.</text>
</comment>
<dbReference type="PANTHER" id="PTHR11280">
    <property type="entry name" value="GLUCOSAMINE-6-PHOSPHATE ISOMERASE"/>
    <property type="match status" value="1"/>
</dbReference>
<evidence type="ECO:0000256" key="1">
    <source>
        <dbReference type="ARBA" id="ARBA00022801"/>
    </source>
</evidence>
<feature type="active site" description="For ring-opening step" evidence="3">
    <location>
        <position position="135"/>
    </location>
</feature>
<dbReference type="InterPro" id="IPR006148">
    <property type="entry name" value="Glc/Gal-6P_isomerase"/>
</dbReference>
<dbReference type="RefSeq" id="WP_378717286.1">
    <property type="nucleotide sequence ID" value="NZ_JBHLHV010000001.1"/>
</dbReference>
<evidence type="ECO:0000313" key="6">
    <source>
        <dbReference type="Proteomes" id="UP001589643"/>
    </source>
</evidence>
<comment type="function">
    <text evidence="3">Catalyzes the reversible isomerization-deamination of glucosamine 6-phosphate (GlcN6P) to form fructose 6-phosphate (Fru6P) and ammonium ion.</text>
</comment>
<keyword evidence="6" id="KW-1185">Reference proteome</keyword>
<feature type="active site" description="For ring-opening step" evidence="3">
    <location>
        <position position="142"/>
    </location>
</feature>
<evidence type="ECO:0000256" key="3">
    <source>
        <dbReference type="HAMAP-Rule" id="MF_01241"/>
    </source>
</evidence>
<comment type="catalytic activity">
    <reaction evidence="3">
        <text>alpha-D-glucosamine 6-phosphate + H2O = beta-D-fructose 6-phosphate + NH4(+)</text>
        <dbReference type="Rhea" id="RHEA:12172"/>
        <dbReference type="ChEBI" id="CHEBI:15377"/>
        <dbReference type="ChEBI" id="CHEBI:28938"/>
        <dbReference type="ChEBI" id="CHEBI:57634"/>
        <dbReference type="ChEBI" id="CHEBI:75989"/>
        <dbReference type="EC" id="3.5.99.6"/>
    </reaction>
</comment>
<dbReference type="Proteomes" id="UP001589643">
    <property type="component" value="Unassembled WGS sequence"/>
</dbReference>
<dbReference type="PANTHER" id="PTHR11280:SF5">
    <property type="entry name" value="GLUCOSAMINE-6-PHOSPHATE ISOMERASE"/>
    <property type="match status" value="1"/>
</dbReference>
<evidence type="ECO:0000256" key="2">
    <source>
        <dbReference type="ARBA" id="ARBA00023277"/>
    </source>
</evidence>
<feature type="active site" description="Proton acceptor; for enolization step" evidence="3">
    <location>
        <position position="66"/>
    </location>
</feature>
<feature type="active site" description="Proton acceptor; for ring-opening step" evidence="3">
    <location>
        <position position="137"/>
    </location>
</feature>
<dbReference type="Gene3D" id="3.40.50.1360">
    <property type="match status" value="1"/>
</dbReference>
<protein>
    <recommendedName>
        <fullName evidence="3">Glucosamine-6-phosphate deaminase</fullName>
        <ecNumber evidence="3">3.5.99.6</ecNumber>
    </recommendedName>
    <alternativeName>
        <fullName evidence="3">GlcN6P deaminase</fullName>
        <shortName evidence="3">GNPDA</shortName>
    </alternativeName>
    <alternativeName>
        <fullName evidence="3">Glucosamine-6-phosphate isomerase</fullName>
    </alternativeName>
</protein>
<name>A0ABV5EQC5_9MICO</name>
<keyword evidence="1 3" id="KW-0378">Hydrolase</keyword>
<reference evidence="5 6" key="1">
    <citation type="submission" date="2024-08" db="EMBL/GenBank/DDBJ databases">
        <title>Heavy metals resistant antinobacteria isolated from wastewater.</title>
        <authorList>
            <person name="Roman Ponce B."/>
            <person name="Blanco Mercado M.A."/>
            <person name="Avila Aldana I.N."/>
            <person name="Morales Arrieta S."/>
        </authorList>
    </citation>
    <scope>NUCLEOTIDE SEQUENCE [LARGE SCALE GENOMIC DNA]</scope>
    <source>
        <strain evidence="6">sma-1</strain>
    </source>
</reference>
<dbReference type="Pfam" id="PF01182">
    <property type="entry name" value="Glucosamine_iso"/>
    <property type="match status" value="1"/>
</dbReference>
<feature type="domain" description="Glucosamine/galactosamine-6-phosphate isomerase" evidence="4">
    <location>
        <begin position="16"/>
        <end position="226"/>
    </location>
</feature>
<dbReference type="InterPro" id="IPR018321">
    <property type="entry name" value="Glucosamine6P_isomerase_CS"/>
</dbReference>
<dbReference type="InterPro" id="IPR037171">
    <property type="entry name" value="NagB/RpiA_transferase-like"/>
</dbReference>
<dbReference type="HAMAP" id="MF_01241">
    <property type="entry name" value="GlcN6P_deamin"/>
    <property type="match status" value="1"/>
</dbReference>
<comment type="caution">
    <text evidence="3">Lacks conserved residue(s) required for the propagation of feature annotation.</text>
</comment>
<comment type="similarity">
    <text evidence="3">Belongs to the glucosamine/galactosamine-6-phosphate isomerase family. NagB subfamily.</text>
</comment>
<dbReference type="EC" id="3.5.99.6" evidence="3"/>
<evidence type="ECO:0000313" key="5">
    <source>
        <dbReference type="EMBL" id="MFB8892164.1"/>
    </source>
</evidence>
<dbReference type="SUPFAM" id="SSF100950">
    <property type="entry name" value="NagB/RpiA/CoA transferase-like"/>
    <property type="match status" value="1"/>
</dbReference>
<dbReference type="EMBL" id="JBHLHV010000001">
    <property type="protein sequence ID" value="MFB8892164.1"/>
    <property type="molecule type" value="Genomic_DNA"/>
</dbReference>
<accession>A0ABV5EQC5</accession>